<dbReference type="GO" id="GO:0031295">
    <property type="term" value="P:T cell costimulation"/>
    <property type="evidence" value="ECO:0007669"/>
    <property type="project" value="TreeGrafter"/>
</dbReference>
<dbReference type="GO" id="GO:0009897">
    <property type="term" value="C:external side of plasma membrane"/>
    <property type="evidence" value="ECO:0007669"/>
    <property type="project" value="TreeGrafter"/>
</dbReference>
<evidence type="ECO:0000256" key="11">
    <source>
        <dbReference type="SAM" id="SignalP"/>
    </source>
</evidence>
<evidence type="ECO:0000256" key="2">
    <source>
        <dbReference type="ARBA" id="ARBA00022475"/>
    </source>
</evidence>
<evidence type="ECO:0000256" key="7">
    <source>
        <dbReference type="ARBA" id="ARBA00023157"/>
    </source>
</evidence>
<dbReference type="Proteomes" id="UP000593565">
    <property type="component" value="Unassembled WGS sequence"/>
</dbReference>
<dbReference type="Pfam" id="PF07686">
    <property type="entry name" value="V-set"/>
    <property type="match status" value="1"/>
</dbReference>
<evidence type="ECO:0000313" key="14">
    <source>
        <dbReference type="Proteomes" id="UP000593565"/>
    </source>
</evidence>
<evidence type="ECO:0000256" key="9">
    <source>
        <dbReference type="ARBA" id="ARBA00023180"/>
    </source>
</evidence>
<dbReference type="GO" id="GO:0042102">
    <property type="term" value="P:positive regulation of T cell proliferation"/>
    <property type="evidence" value="ECO:0007669"/>
    <property type="project" value="TreeGrafter"/>
</dbReference>
<dbReference type="InterPro" id="IPR003599">
    <property type="entry name" value="Ig_sub"/>
</dbReference>
<keyword evidence="8" id="KW-0675">Receptor</keyword>
<dbReference type="InterPro" id="IPR007110">
    <property type="entry name" value="Ig-like_dom"/>
</dbReference>
<evidence type="ECO:0000256" key="8">
    <source>
        <dbReference type="ARBA" id="ARBA00023170"/>
    </source>
</evidence>
<reference evidence="13 14" key="1">
    <citation type="submission" date="2020-02" db="EMBL/GenBank/DDBJ databases">
        <title>A chromosome-scale genome assembly of the black bullhead catfish (Ameiurus melas).</title>
        <authorList>
            <person name="Wen M."/>
            <person name="Zham M."/>
            <person name="Cabau C."/>
            <person name="Klopp C."/>
            <person name="Donnadieu C."/>
            <person name="Roques C."/>
            <person name="Bouchez O."/>
            <person name="Lampietro C."/>
            <person name="Jouanno E."/>
            <person name="Herpin A."/>
            <person name="Louis A."/>
            <person name="Berthelot C."/>
            <person name="Parey E."/>
            <person name="Roest-Crollius H."/>
            <person name="Braasch I."/>
            <person name="Postlethwait J."/>
            <person name="Robinson-Rechavi M."/>
            <person name="Echchiki A."/>
            <person name="Begum T."/>
            <person name="Montfort J."/>
            <person name="Schartl M."/>
            <person name="Bobe J."/>
            <person name="Guiguen Y."/>
        </authorList>
    </citation>
    <scope>NUCLEOTIDE SEQUENCE [LARGE SCALE GENOMIC DNA]</scope>
    <source>
        <strain evidence="13">M_S1</strain>
        <tissue evidence="13">Blood</tissue>
    </source>
</reference>
<dbReference type="InterPro" id="IPR013106">
    <property type="entry name" value="Ig_V-set"/>
</dbReference>
<dbReference type="GO" id="GO:0007166">
    <property type="term" value="P:cell surface receptor signaling pathway"/>
    <property type="evidence" value="ECO:0007669"/>
    <property type="project" value="TreeGrafter"/>
</dbReference>
<evidence type="ECO:0000256" key="4">
    <source>
        <dbReference type="ARBA" id="ARBA00022729"/>
    </source>
</evidence>
<name>A0A7J6BE90_AMEME</name>
<feature type="signal peptide" evidence="11">
    <location>
        <begin position="1"/>
        <end position="20"/>
    </location>
</feature>
<keyword evidence="10" id="KW-0393">Immunoglobulin domain</keyword>
<dbReference type="Gene3D" id="2.60.40.10">
    <property type="entry name" value="Immunoglobulins"/>
    <property type="match status" value="1"/>
</dbReference>
<organism evidence="13 14">
    <name type="scientific">Ameiurus melas</name>
    <name type="common">Black bullhead</name>
    <name type="synonym">Silurus melas</name>
    <dbReference type="NCBI Taxonomy" id="219545"/>
    <lineage>
        <taxon>Eukaryota</taxon>
        <taxon>Metazoa</taxon>
        <taxon>Chordata</taxon>
        <taxon>Craniata</taxon>
        <taxon>Vertebrata</taxon>
        <taxon>Euteleostomi</taxon>
        <taxon>Actinopterygii</taxon>
        <taxon>Neopterygii</taxon>
        <taxon>Teleostei</taxon>
        <taxon>Ostariophysi</taxon>
        <taxon>Siluriformes</taxon>
        <taxon>Ictaluridae</taxon>
        <taxon>Ameiurus</taxon>
    </lineage>
</organism>
<dbReference type="PROSITE" id="PS50835">
    <property type="entry name" value="IG_LIKE"/>
    <property type="match status" value="1"/>
</dbReference>
<keyword evidence="7" id="KW-1015">Disulfide bond</keyword>
<keyword evidence="2" id="KW-1003">Cell membrane</keyword>
<dbReference type="EMBL" id="JAAGNN010000001">
    <property type="protein sequence ID" value="KAF4093405.1"/>
    <property type="molecule type" value="Genomic_DNA"/>
</dbReference>
<dbReference type="GO" id="GO:0042130">
    <property type="term" value="P:negative regulation of T cell proliferation"/>
    <property type="evidence" value="ECO:0007669"/>
    <property type="project" value="TreeGrafter"/>
</dbReference>
<dbReference type="GO" id="GO:0006955">
    <property type="term" value="P:immune response"/>
    <property type="evidence" value="ECO:0007669"/>
    <property type="project" value="TreeGrafter"/>
</dbReference>
<evidence type="ECO:0000256" key="5">
    <source>
        <dbReference type="ARBA" id="ARBA00022989"/>
    </source>
</evidence>
<sequence>MNVSWIFFFTFLLLIHTVLLQSVLVGESVILPCTLEQNLQEVYWKDKDNGVVCDILDGKADFNEQDPAYKDRVTIFPSETKNGNFSIMLRNVKESDAGPYTCSAPNRKIVKLELTVKVSQTTPGNGESPRRADGLLTFLLGCALLYTLTF</sequence>
<keyword evidence="3" id="KW-0812">Transmembrane</keyword>
<accession>A0A7J6BE90</accession>
<gene>
    <name evidence="13" type="ORF">AMELA_G00001690</name>
</gene>
<keyword evidence="6" id="KW-0472">Membrane</keyword>
<evidence type="ECO:0000256" key="1">
    <source>
        <dbReference type="ARBA" id="ARBA00004251"/>
    </source>
</evidence>
<keyword evidence="5" id="KW-1133">Transmembrane helix</keyword>
<proteinExistence type="predicted"/>
<dbReference type="InterPro" id="IPR013783">
    <property type="entry name" value="Ig-like_fold"/>
</dbReference>
<keyword evidence="14" id="KW-1185">Reference proteome</keyword>
<dbReference type="AlphaFoldDB" id="A0A7J6BE90"/>
<feature type="domain" description="Ig-like" evidence="12">
    <location>
        <begin position="26"/>
        <end position="119"/>
    </location>
</feature>
<keyword evidence="9" id="KW-0325">Glycoprotein</keyword>
<protein>
    <recommendedName>
        <fullName evidence="12">Ig-like domain-containing protein</fullName>
    </recommendedName>
</protein>
<dbReference type="InterPro" id="IPR036179">
    <property type="entry name" value="Ig-like_dom_sf"/>
</dbReference>
<evidence type="ECO:0000256" key="3">
    <source>
        <dbReference type="ARBA" id="ARBA00022692"/>
    </source>
</evidence>
<dbReference type="PANTHER" id="PTHR25466">
    <property type="entry name" value="T-LYMPHOCYTE ACTIVATION ANTIGEN"/>
    <property type="match status" value="1"/>
</dbReference>
<dbReference type="SMART" id="SM00409">
    <property type="entry name" value="IG"/>
    <property type="match status" value="1"/>
</dbReference>
<comment type="subcellular location">
    <subcellularLocation>
        <location evidence="1">Cell membrane</location>
        <topology evidence="1">Single-pass type I membrane protein</topology>
    </subcellularLocation>
</comment>
<dbReference type="PANTHER" id="PTHR25466:SF14">
    <property type="entry name" value="BUTYROPHILIN SUBFAMILY 2 MEMBER A2-LIKE-RELATED"/>
    <property type="match status" value="1"/>
</dbReference>
<dbReference type="FunFam" id="2.60.40.10:FF:000142">
    <property type="entry name" value="V-set domain-containing T-cell activation inhibitor 1"/>
    <property type="match status" value="1"/>
</dbReference>
<dbReference type="InterPro" id="IPR051713">
    <property type="entry name" value="T-cell_Activation_Regulation"/>
</dbReference>
<evidence type="ECO:0000313" key="13">
    <source>
        <dbReference type="EMBL" id="KAF4093405.1"/>
    </source>
</evidence>
<dbReference type="GO" id="GO:0071222">
    <property type="term" value="P:cellular response to lipopolysaccharide"/>
    <property type="evidence" value="ECO:0007669"/>
    <property type="project" value="TreeGrafter"/>
</dbReference>
<evidence type="ECO:0000259" key="12">
    <source>
        <dbReference type="PROSITE" id="PS50835"/>
    </source>
</evidence>
<keyword evidence="4 11" id="KW-0732">Signal</keyword>
<comment type="caution">
    <text evidence="13">The sequence shown here is derived from an EMBL/GenBank/DDBJ whole genome shotgun (WGS) entry which is preliminary data.</text>
</comment>
<evidence type="ECO:0000256" key="6">
    <source>
        <dbReference type="ARBA" id="ARBA00023136"/>
    </source>
</evidence>
<dbReference type="SUPFAM" id="SSF48726">
    <property type="entry name" value="Immunoglobulin"/>
    <property type="match status" value="1"/>
</dbReference>
<feature type="chain" id="PRO_5029602610" description="Ig-like domain-containing protein" evidence="11">
    <location>
        <begin position="21"/>
        <end position="150"/>
    </location>
</feature>
<evidence type="ECO:0000256" key="10">
    <source>
        <dbReference type="ARBA" id="ARBA00023319"/>
    </source>
</evidence>